<dbReference type="GO" id="GO:0000030">
    <property type="term" value="F:mannosyltransferase activity"/>
    <property type="evidence" value="ECO:0000318"/>
    <property type="project" value="GO_Central"/>
</dbReference>
<feature type="region of interest" description="Disordered" evidence="3">
    <location>
        <begin position="706"/>
        <end position="727"/>
    </location>
</feature>
<keyword evidence="4" id="KW-0472">Membrane</keyword>
<name>B8CAU2_THAPS</name>
<dbReference type="GO" id="GO:0005783">
    <property type="term" value="C:endoplasmic reticulum"/>
    <property type="evidence" value="ECO:0000318"/>
    <property type="project" value="GO_Central"/>
</dbReference>
<feature type="transmembrane region" description="Helical" evidence="4">
    <location>
        <begin position="171"/>
        <end position="192"/>
    </location>
</feature>
<evidence type="ECO:0000313" key="5">
    <source>
        <dbReference type="EMBL" id="EED89741.1"/>
    </source>
</evidence>
<feature type="region of interest" description="Disordered" evidence="3">
    <location>
        <begin position="44"/>
        <end position="69"/>
    </location>
</feature>
<reference evidence="5 6" key="2">
    <citation type="journal article" date="2008" name="Nature">
        <title>The Phaeodactylum genome reveals the evolutionary history of diatom genomes.</title>
        <authorList>
            <person name="Bowler C."/>
            <person name="Allen A.E."/>
            <person name="Badger J.H."/>
            <person name="Grimwood J."/>
            <person name="Jabbari K."/>
            <person name="Kuo A."/>
            <person name="Maheswari U."/>
            <person name="Martens C."/>
            <person name="Maumus F."/>
            <person name="Otillar R.P."/>
            <person name="Rayko E."/>
            <person name="Salamov A."/>
            <person name="Vandepoele K."/>
            <person name="Beszteri B."/>
            <person name="Gruber A."/>
            <person name="Heijde M."/>
            <person name="Katinka M."/>
            <person name="Mock T."/>
            <person name="Valentin K."/>
            <person name="Verret F."/>
            <person name="Berges J.A."/>
            <person name="Brownlee C."/>
            <person name="Cadoret J.P."/>
            <person name="Chiovitti A."/>
            <person name="Choi C.J."/>
            <person name="Coesel S."/>
            <person name="De Martino A."/>
            <person name="Detter J.C."/>
            <person name="Durkin C."/>
            <person name="Falciatore A."/>
            <person name="Fournet J."/>
            <person name="Haruta M."/>
            <person name="Huysman M.J."/>
            <person name="Jenkins B.D."/>
            <person name="Jiroutova K."/>
            <person name="Jorgensen R.E."/>
            <person name="Joubert Y."/>
            <person name="Kaplan A."/>
            <person name="Kroger N."/>
            <person name="Kroth P.G."/>
            <person name="La Roche J."/>
            <person name="Lindquist E."/>
            <person name="Lommer M."/>
            <person name="Martin-Jezequel V."/>
            <person name="Lopez P.J."/>
            <person name="Lucas S."/>
            <person name="Mangogna M."/>
            <person name="McGinnis K."/>
            <person name="Medlin L.K."/>
            <person name="Montsant A."/>
            <person name="Oudot-Le Secq M.P."/>
            <person name="Napoli C."/>
            <person name="Obornik M."/>
            <person name="Parker M.S."/>
            <person name="Petit J.L."/>
            <person name="Porcel B.M."/>
            <person name="Poulsen N."/>
            <person name="Robison M."/>
            <person name="Rychlewski L."/>
            <person name="Rynearson T.A."/>
            <person name="Schmutz J."/>
            <person name="Shapiro H."/>
            <person name="Siaut M."/>
            <person name="Stanley M."/>
            <person name="Sussman M.R."/>
            <person name="Taylor A.R."/>
            <person name="Vardi A."/>
            <person name="von Dassow P."/>
            <person name="Vyverman W."/>
            <person name="Willis A."/>
            <person name="Wyrwicz L.S."/>
            <person name="Rokhsar D.S."/>
            <person name="Weissenbach J."/>
            <person name="Armbrust E.V."/>
            <person name="Green B.R."/>
            <person name="Van de Peer Y."/>
            <person name="Grigoriev I.V."/>
        </authorList>
    </citation>
    <scope>NUCLEOTIDE SEQUENCE [LARGE SCALE GENOMIC DNA]</scope>
    <source>
        <strain evidence="5 6">CCMP1335</strain>
    </source>
</reference>
<evidence type="ECO:0008006" key="7">
    <source>
        <dbReference type="Google" id="ProtNLM"/>
    </source>
</evidence>
<dbReference type="GO" id="GO:0035269">
    <property type="term" value="P:protein O-linked glycosylation via mannose"/>
    <property type="evidence" value="ECO:0000318"/>
    <property type="project" value="GO_Central"/>
</dbReference>
<feature type="transmembrane region" description="Helical" evidence="4">
    <location>
        <begin position="332"/>
        <end position="349"/>
    </location>
</feature>
<feature type="transmembrane region" description="Helical" evidence="4">
    <location>
        <begin position="484"/>
        <end position="504"/>
    </location>
</feature>
<keyword evidence="4" id="KW-0812">Transmembrane</keyword>
<evidence type="ECO:0000256" key="1">
    <source>
        <dbReference type="ARBA" id="ARBA00022737"/>
    </source>
</evidence>
<dbReference type="PANTHER" id="PTHR44227:SF3">
    <property type="entry name" value="PROTEIN O-MANNOSYL-TRANSFERASE TMTC4"/>
    <property type="match status" value="1"/>
</dbReference>
<keyword evidence="6" id="KW-1185">Reference proteome</keyword>
<dbReference type="InParanoid" id="B8CAU2"/>
<dbReference type="OMA" id="RTADWMD"/>
<dbReference type="InterPro" id="IPR052346">
    <property type="entry name" value="O-mannosyl-transferase_TMTC"/>
</dbReference>
<dbReference type="EMBL" id="CM000647">
    <property type="protein sequence ID" value="EED89741.1"/>
    <property type="molecule type" value="Genomic_DNA"/>
</dbReference>
<dbReference type="PANTHER" id="PTHR44227">
    <property type="match status" value="1"/>
</dbReference>
<protein>
    <recommendedName>
        <fullName evidence="7">DUF1736 domain-containing protein</fullName>
    </recommendedName>
</protein>
<reference evidence="5 6" key="1">
    <citation type="journal article" date="2004" name="Science">
        <title>The genome of the diatom Thalassiosira pseudonana: ecology, evolution, and metabolism.</title>
        <authorList>
            <person name="Armbrust E.V."/>
            <person name="Berges J.A."/>
            <person name="Bowler C."/>
            <person name="Green B.R."/>
            <person name="Martinez D."/>
            <person name="Putnam N.H."/>
            <person name="Zhou S."/>
            <person name="Allen A.E."/>
            <person name="Apt K.E."/>
            <person name="Bechner M."/>
            <person name="Brzezinski M.A."/>
            <person name="Chaal B.K."/>
            <person name="Chiovitti A."/>
            <person name="Davis A.K."/>
            <person name="Demarest M.S."/>
            <person name="Detter J.C."/>
            <person name="Glavina T."/>
            <person name="Goodstein D."/>
            <person name="Hadi M.Z."/>
            <person name="Hellsten U."/>
            <person name="Hildebrand M."/>
            <person name="Jenkins B.D."/>
            <person name="Jurka J."/>
            <person name="Kapitonov V.V."/>
            <person name="Kroger N."/>
            <person name="Lau W.W."/>
            <person name="Lane T.W."/>
            <person name="Larimer F.W."/>
            <person name="Lippmeier J.C."/>
            <person name="Lucas S."/>
            <person name="Medina M."/>
            <person name="Montsant A."/>
            <person name="Obornik M."/>
            <person name="Parker M.S."/>
            <person name="Palenik B."/>
            <person name="Pazour G.J."/>
            <person name="Richardson P.M."/>
            <person name="Rynearson T.A."/>
            <person name="Saito M.A."/>
            <person name="Schwartz D.C."/>
            <person name="Thamatrakoln K."/>
            <person name="Valentin K."/>
            <person name="Vardi A."/>
            <person name="Wilkerson F.P."/>
            <person name="Rokhsar D.S."/>
        </authorList>
    </citation>
    <scope>NUCLEOTIDE SEQUENCE [LARGE SCALE GENOMIC DNA]</scope>
    <source>
        <strain evidence="5 6">CCMP1335</strain>
    </source>
</reference>
<dbReference type="STRING" id="35128.B8CAU2"/>
<organism evidence="5 6">
    <name type="scientific">Thalassiosira pseudonana</name>
    <name type="common">Marine diatom</name>
    <name type="synonym">Cyclotella nana</name>
    <dbReference type="NCBI Taxonomy" id="35128"/>
    <lineage>
        <taxon>Eukaryota</taxon>
        <taxon>Sar</taxon>
        <taxon>Stramenopiles</taxon>
        <taxon>Ochrophyta</taxon>
        <taxon>Bacillariophyta</taxon>
        <taxon>Coscinodiscophyceae</taxon>
        <taxon>Thalassiosirophycidae</taxon>
        <taxon>Thalassiosirales</taxon>
        <taxon>Thalassiosiraceae</taxon>
        <taxon>Thalassiosira</taxon>
    </lineage>
</organism>
<feature type="compositionally biased region" description="Basic and acidic residues" evidence="3">
    <location>
        <begin position="706"/>
        <end position="716"/>
    </location>
</feature>
<gene>
    <name evidence="5" type="ORF">THAPSDRAFT_9265</name>
</gene>
<dbReference type="GeneID" id="7443210"/>
<evidence type="ECO:0000313" key="6">
    <source>
        <dbReference type="Proteomes" id="UP000001449"/>
    </source>
</evidence>
<dbReference type="eggNOG" id="KOG1124">
    <property type="taxonomic scope" value="Eukaryota"/>
</dbReference>
<proteinExistence type="predicted"/>
<sequence>MAVYLHPLTTSPTPSEPPIILKNNRWILITDPKPQLDELHVMSKENHDITPPKKKKPTTNNKDSETLQQQHSWMDAWSNDYWGRPLNSPSSHKSWRPISVWSFRFIKGGRYWGRWAVGWVGRLFGVLGNAVERLLGRGRGGGDNGLLFQGSSSSSGSGREVLANELFIHRFVNVLIHAAIVQIIGAVSMLLFQSSSCDDDDDNNKNNCLLQQTTKIITQLLFALHPVHVEAVANVANRPHILALLFNSAIIDPQFPLVGVTMLAMMGLLSAETALFQFPAVVLTMTAIRYRELVLLSRQQRATKQQHKTEEEDDEESEQSATPILVQTINSLIPRYTLLIFLATLYLFFRSYNDTLSIPTGLIRPAENPFYDKLDKHQWSIWRRIMNYSYILSLHVMKAFGVEIVGFSHEYGFDCIPELQPLIRVDGGSVRMLDLRLLLPVALVAVFGGICIWCWYGSWKIPSSKQEQCNRQMKQYNEDRIQRVLLLLVFSAWMATLFPISGIIKVGTFVADRLVVARGDDKEKAKKGHDNAANNGNRDNQLTTGFKVAFLFLLCTTHLAKHTHRRTADWMDSVSLLESSLRTCPRSIKSNLEMSKLYSGLVPHMSDLERARSLIKTAQTIDPTYCDVYQQHAHVYFQEQKYLLFEEHSVEALLCPFTMGQAMTNWNKYWKVVLSANGGGSSKNREASTKRYTQYMERIEKEIAKAAKEDERKKAQDSSGGYVVDEL</sequence>
<feature type="transmembrane region" description="Helical" evidence="4">
    <location>
        <begin position="437"/>
        <end position="456"/>
    </location>
</feature>
<dbReference type="GO" id="GO:0030968">
    <property type="term" value="P:endoplasmic reticulum unfolded protein response"/>
    <property type="evidence" value="ECO:0000318"/>
    <property type="project" value="GO_Central"/>
</dbReference>
<keyword evidence="4" id="KW-1133">Transmembrane helix</keyword>
<evidence type="ECO:0000256" key="2">
    <source>
        <dbReference type="ARBA" id="ARBA00022803"/>
    </source>
</evidence>
<dbReference type="RefSeq" id="XP_002293280.1">
    <property type="nucleotide sequence ID" value="XM_002293244.1"/>
</dbReference>
<dbReference type="KEGG" id="tps:THAPSDRAFT_9265"/>
<keyword evidence="1" id="KW-0677">Repeat</keyword>
<keyword evidence="2" id="KW-0802">TPR repeat</keyword>
<evidence type="ECO:0000256" key="3">
    <source>
        <dbReference type="SAM" id="MobiDB-lite"/>
    </source>
</evidence>
<accession>B8CAU2</accession>
<dbReference type="AlphaFoldDB" id="B8CAU2"/>
<feature type="transmembrane region" description="Helical" evidence="4">
    <location>
        <begin position="262"/>
        <end position="288"/>
    </location>
</feature>
<dbReference type="HOGENOM" id="CLU_407414_0_0_1"/>
<dbReference type="Proteomes" id="UP000001449">
    <property type="component" value="Chromosome 12"/>
</dbReference>
<evidence type="ECO:0000256" key="4">
    <source>
        <dbReference type="SAM" id="Phobius"/>
    </source>
</evidence>
<dbReference type="PaxDb" id="35128-Thaps9265"/>